<dbReference type="Proteomes" id="UP000054653">
    <property type="component" value="Unassembled WGS sequence"/>
</dbReference>
<feature type="non-terminal residue" evidence="1">
    <location>
        <position position="69"/>
    </location>
</feature>
<keyword evidence="2" id="KW-1185">Reference proteome</keyword>
<comment type="caution">
    <text evidence="1">The sequence shown here is derived from an EMBL/GenBank/DDBJ whole genome shotgun (WGS) entry which is preliminary data.</text>
</comment>
<gene>
    <name evidence="1" type="ORF">T03_11649</name>
</gene>
<name>A0A0V0ZB44_TRIBR</name>
<evidence type="ECO:0000313" key="1">
    <source>
        <dbReference type="EMBL" id="KRY09783.1"/>
    </source>
</evidence>
<dbReference type="EMBL" id="JYDI01003893">
    <property type="protein sequence ID" value="KRY09783.1"/>
    <property type="molecule type" value="Genomic_DNA"/>
</dbReference>
<dbReference type="OMA" id="EIVHIYI"/>
<dbReference type="AlphaFoldDB" id="A0A0V0ZB44"/>
<sequence>MTNNGFFVPDDAADYMQKFKEFPEKTINWKTVTKVIVPEIIIGADGEMCTKRNVDESQNKLLPEIVHIY</sequence>
<accession>A0A0V0ZB44</accession>
<organism evidence="1 2">
    <name type="scientific">Trichinella britovi</name>
    <name type="common">Parasitic roundworm</name>
    <dbReference type="NCBI Taxonomy" id="45882"/>
    <lineage>
        <taxon>Eukaryota</taxon>
        <taxon>Metazoa</taxon>
        <taxon>Ecdysozoa</taxon>
        <taxon>Nematoda</taxon>
        <taxon>Enoplea</taxon>
        <taxon>Dorylaimia</taxon>
        <taxon>Trichinellida</taxon>
        <taxon>Trichinellidae</taxon>
        <taxon>Trichinella</taxon>
    </lineage>
</organism>
<evidence type="ECO:0000313" key="2">
    <source>
        <dbReference type="Proteomes" id="UP000054653"/>
    </source>
</evidence>
<reference evidence="1 2" key="1">
    <citation type="submission" date="2015-01" db="EMBL/GenBank/DDBJ databases">
        <title>Evolution of Trichinella species and genotypes.</title>
        <authorList>
            <person name="Korhonen P.K."/>
            <person name="Edoardo P."/>
            <person name="Giuseppe L.R."/>
            <person name="Gasser R.B."/>
        </authorList>
    </citation>
    <scope>NUCLEOTIDE SEQUENCE [LARGE SCALE GENOMIC DNA]</scope>
    <source>
        <strain evidence="1">ISS120</strain>
    </source>
</reference>
<proteinExistence type="predicted"/>
<dbReference type="OrthoDB" id="5918291at2759"/>
<protein>
    <submittedName>
        <fullName evidence="1">Uncharacterized protein</fullName>
    </submittedName>
</protein>